<keyword evidence="11" id="KW-0472">Membrane</keyword>
<evidence type="ECO:0000256" key="5">
    <source>
        <dbReference type="ARBA" id="ARBA00022516"/>
    </source>
</evidence>
<dbReference type="OrthoDB" id="10257492at2759"/>
<dbReference type="PROSITE" id="PS00444">
    <property type="entry name" value="POLYPRENYL_SYNTHASE_2"/>
    <property type="match status" value="1"/>
</dbReference>
<keyword evidence="5" id="KW-0444">Lipid biosynthesis</keyword>
<dbReference type="EMBL" id="ML220131">
    <property type="protein sequence ID" value="TGZ79479.1"/>
    <property type="molecule type" value="Genomic_DNA"/>
</dbReference>
<dbReference type="InterPro" id="IPR008949">
    <property type="entry name" value="Isoprenoid_synthase_dom_sf"/>
</dbReference>
<dbReference type="PANTHER" id="PTHR11525">
    <property type="entry name" value="FARNESYL-PYROPHOSPHATE SYNTHETASE"/>
    <property type="match status" value="1"/>
</dbReference>
<evidence type="ECO:0000256" key="1">
    <source>
        <dbReference type="ARBA" id="ARBA00001946"/>
    </source>
</evidence>
<comment type="pathway">
    <text evidence="2">Isoprenoid biosynthesis; geranyl diphosphate biosynthesis; geranyl diphosphate from dimethylallyl diphosphate and isopentenyl diphosphate: step 1/1.</text>
</comment>
<dbReference type="AlphaFoldDB" id="A0A4S2MSB7"/>
<dbReference type="SFLD" id="SFLDS00005">
    <property type="entry name" value="Isoprenoid_Synthase_Type_I"/>
    <property type="match status" value="1"/>
</dbReference>
<feature type="transmembrane region" description="Helical" evidence="11">
    <location>
        <begin position="195"/>
        <end position="214"/>
    </location>
</feature>
<dbReference type="InterPro" id="IPR000092">
    <property type="entry name" value="Polyprenyl_synt"/>
</dbReference>
<dbReference type="Proteomes" id="UP000298138">
    <property type="component" value="Unassembled WGS sequence"/>
</dbReference>
<protein>
    <submittedName>
        <fullName evidence="12">Putative farnesyl-diphosphate synthetase</fullName>
    </submittedName>
</protein>
<keyword evidence="9" id="KW-0443">Lipid metabolism</keyword>
<keyword evidence="11" id="KW-0812">Transmembrane</keyword>
<dbReference type="PROSITE" id="PS00723">
    <property type="entry name" value="POLYPRENYL_SYNTHASE_1"/>
    <property type="match status" value="1"/>
</dbReference>
<dbReference type="InParanoid" id="A0A4S2MSB7"/>
<keyword evidence="13" id="KW-1185">Reference proteome</keyword>
<evidence type="ECO:0000256" key="7">
    <source>
        <dbReference type="ARBA" id="ARBA00022723"/>
    </source>
</evidence>
<dbReference type="SUPFAM" id="SSF48576">
    <property type="entry name" value="Terpenoid synthases"/>
    <property type="match status" value="1"/>
</dbReference>
<evidence type="ECO:0000256" key="3">
    <source>
        <dbReference type="ARBA" id="ARBA00005035"/>
    </source>
</evidence>
<keyword evidence="7" id="KW-0479">Metal-binding</keyword>
<dbReference type="InterPro" id="IPR033749">
    <property type="entry name" value="Polyprenyl_synt_CS"/>
</dbReference>
<dbReference type="GO" id="GO:0043386">
    <property type="term" value="P:mycotoxin biosynthetic process"/>
    <property type="evidence" value="ECO:0007669"/>
    <property type="project" value="UniProtKB-ARBA"/>
</dbReference>
<dbReference type="GO" id="GO:0004337">
    <property type="term" value="F:(2E,6E)-farnesyl diphosphate synthase activity"/>
    <property type="evidence" value="ECO:0007669"/>
    <property type="project" value="TreeGrafter"/>
</dbReference>
<evidence type="ECO:0000256" key="11">
    <source>
        <dbReference type="SAM" id="Phobius"/>
    </source>
</evidence>
<dbReference type="GO" id="GO:0045337">
    <property type="term" value="P:farnesyl diphosphate biosynthetic process"/>
    <property type="evidence" value="ECO:0007669"/>
    <property type="project" value="TreeGrafter"/>
</dbReference>
<dbReference type="GO" id="GO:0005737">
    <property type="term" value="C:cytoplasm"/>
    <property type="evidence" value="ECO:0007669"/>
    <property type="project" value="TreeGrafter"/>
</dbReference>
<keyword evidence="11" id="KW-1133">Transmembrane helix</keyword>
<dbReference type="GO" id="GO:0046165">
    <property type="term" value="P:alcohol biosynthetic process"/>
    <property type="evidence" value="ECO:0007669"/>
    <property type="project" value="UniProtKB-ARBA"/>
</dbReference>
<keyword evidence="8" id="KW-0460">Magnesium</keyword>
<evidence type="ECO:0000313" key="13">
    <source>
        <dbReference type="Proteomes" id="UP000298138"/>
    </source>
</evidence>
<reference evidence="12 13" key="1">
    <citation type="submission" date="2019-04" db="EMBL/GenBank/DDBJ databases">
        <title>Comparative genomics and transcriptomics to analyze fruiting body development in filamentous ascomycetes.</title>
        <authorList>
            <consortium name="DOE Joint Genome Institute"/>
            <person name="Lutkenhaus R."/>
            <person name="Traeger S."/>
            <person name="Breuer J."/>
            <person name="Kuo A."/>
            <person name="Lipzen A."/>
            <person name="Pangilinan J."/>
            <person name="Dilworth D."/>
            <person name="Sandor L."/>
            <person name="Poggeler S."/>
            <person name="Barry K."/>
            <person name="Grigoriev I.V."/>
            <person name="Nowrousian M."/>
        </authorList>
    </citation>
    <scope>NUCLEOTIDE SEQUENCE [LARGE SCALE GENOMIC DNA]</scope>
    <source>
        <strain evidence="12 13">CBS 389.68</strain>
    </source>
</reference>
<dbReference type="Pfam" id="PF00348">
    <property type="entry name" value="polyprenyl_synt"/>
    <property type="match status" value="1"/>
</dbReference>
<dbReference type="STRING" id="341454.A0A4S2MSB7"/>
<proteinExistence type="inferred from homology"/>
<dbReference type="SFLD" id="SFLDG01017">
    <property type="entry name" value="Polyprenyl_Transferase_Like"/>
    <property type="match status" value="1"/>
</dbReference>
<dbReference type="GO" id="GO:0046872">
    <property type="term" value="F:metal ion binding"/>
    <property type="evidence" value="ECO:0007669"/>
    <property type="project" value="UniProtKB-KW"/>
</dbReference>
<evidence type="ECO:0000313" key="12">
    <source>
        <dbReference type="EMBL" id="TGZ79479.1"/>
    </source>
</evidence>
<evidence type="ECO:0000256" key="2">
    <source>
        <dbReference type="ARBA" id="ARBA00004932"/>
    </source>
</evidence>
<gene>
    <name evidence="12" type="ORF">EX30DRAFT_308807</name>
</gene>
<dbReference type="InterPro" id="IPR039702">
    <property type="entry name" value="FPS1-like"/>
</dbReference>
<dbReference type="GO" id="GO:0004161">
    <property type="term" value="F:dimethylallyltranstransferase activity"/>
    <property type="evidence" value="ECO:0007669"/>
    <property type="project" value="TreeGrafter"/>
</dbReference>
<name>A0A4S2MSB7_9PEZI</name>
<evidence type="ECO:0000256" key="4">
    <source>
        <dbReference type="ARBA" id="ARBA00006706"/>
    </source>
</evidence>
<dbReference type="Gene3D" id="1.10.600.10">
    <property type="entry name" value="Farnesyl Diphosphate Synthase"/>
    <property type="match status" value="1"/>
</dbReference>
<organism evidence="12 13">
    <name type="scientific">Ascodesmis nigricans</name>
    <dbReference type="NCBI Taxonomy" id="341454"/>
    <lineage>
        <taxon>Eukaryota</taxon>
        <taxon>Fungi</taxon>
        <taxon>Dikarya</taxon>
        <taxon>Ascomycota</taxon>
        <taxon>Pezizomycotina</taxon>
        <taxon>Pezizomycetes</taxon>
        <taxon>Pezizales</taxon>
        <taxon>Ascodesmidaceae</taxon>
        <taxon>Ascodesmis</taxon>
    </lineage>
</organism>
<keyword evidence="6 10" id="KW-0808">Transferase</keyword>
<dbReference type="FunCoup" id="A0A4S2MSB7">
    <property type="interactions" value="821"/>
</dbReference>
<evidence type="ECO:0000256" key="9">
    <source>
        <dbReference type="ARBA" id="ARBA00023098"/>
    </source>
</evidence>
<accession>A0A4S2MSB7</accession>
<dbReference type="CDD" id="cd00685">
    <property type="entry name" value="Trans_IPPS_HT"/>
    <property type="match status" value="1"/>
</dbReference>
<sequence>MAEQNTRAAFEKVFRETVVPAIMEDVRATELAGNAVEWIEKAIVHNTIGGKYNRGMTVPDAYKVLKGLDKLSEEEYTRTAVLGWCIELLQSMFLVADDMMDSSITRRGHPCWYRMPGVGTIAINDSFIIESGIFIILRKFFRSSSFYVDLLDLFHEVKFQTELGQCLDLLTAPEDVINLSNFNFQKYYYIVRYKTAFYSFYLPVACALILAGIATEKTLQQAKDVLIPLGEYFQVQDDYLDCYGDPEFIGKIGTDIKDNKCGWLINKALEIVSPEQRKLLDENYGKKDDEAERKVKELYLELDIKGHYHRYEEESIKMIEGLIEKVDEATGMKREVLTGFLKKIAGRSK</sequence>
<comment type="cofactor">
    <cofactor evidence="1">
        <name>Mg(2+)</name>
        <dbReference type="ChEBI" id="CHEBI:18420"/>
    </cofactor>
</comment>
<evidence type="ECO:0000256" key="8">
    <source>
        <dbReference type="ARBA" id="ARBA00022842"/>
    </source>
</evidence>
<evidence type="ECO:0000256" key="6">
    <source>
        <dbReference type="ARBA" id="ARBA00022679"/>
    </source>
</evidence>
<evidence type="ECO:0000256" key="10">
    <source>
        <dbReference type="RuleBase" id="RU004466"/>
    </source>
</evidence>
<dbReference type="FunFam" id="1.10.600.10:FF:000006">
    <property type="entry name" value="Farnesyl pyrophosphate synthase"/>
    <property type="match status" value="1"/>
</dbReference>
<comment type="similarity">
    <text evidence="4 10">Belongs to the FPP/GGPP synthase family.</text>
</comment>
<comment type="pathway">
    <text evidence="3">Isoprenoid biosynthesis; farnesyl diphosphate biosynthesis; farnesyl diphosphate from geranyl diphosphate and isopentenyl diphosphate: step 1/1.</text>
</comment>
<dbReference type="PANTHER" id="PTHR11525:SF0">
    <property type="entry name" value="FARNESYL PYROPHOSPHATE SYNTHASE"/>
    <property type="match status" value="1"/>
</dbReference>